<dbReference type="EMBL" id="CP020663">
    <property type="protein sequence ID" value="ATF10408.1"/>
    <property type="molecule type" value="Genomic_DNA"/>
</dbReference>
<sequence length="41" mass="4724">MTDDGTCDVSKYYETVRIKRAVSFIPSRKKVTFGDEVIRVI</sequence>
<dbReference type="Proteomes" id="UP000218160">
    <property type="component" value="Chromosome 2"/>
</dbReference>
<proteinExistence type="predicted"/>
<reference evidence="2" key="1">
    <citation type="submission" date="2017-04" db="EMBL/GenBank/DDBJ databases">
        <title>Genome evolution of the luminous symbionts of deep sea anglerfish.</title>
        <authorList>
            <person name="Hendry T.A."/>
        </authorList>
    </citation>
    <scope>NUCLEOTIDE SEQUENCE [LARGE SCALE GENOMIC DNA]</scope>
</reference>
<evidence type="ECO:0000313" key="1">
    <source>
        <dbReference type="EMBL" id="ATF10408.1"/>
    </source>
</evidence>
<name>A0A291BBL4_9GAMM</name>
<evidence type="ECO:0008006" key="3">
    <source>
        <dbReference type="Google" id="ProtNLM"/>
    </source>
</evidence>
<gene>
    <name evidence="1" type="ORF">BTN50_1993</name>
</gene>
<keyword evidence="2" id="KW-1185">Reference proteome</keyword>
<accession>A0A291BBL4</accession>
<organism evidence="1 2">
    <name type="scientific">Candidatus Enterovibrio altilux</name>
    <dbReference type="NCBI Taxonomy" id="1927128"/>
    <lineage>
        <taxon>Bacteria</taxon>
        <taxon>Pseudomonadati</taxon>
        <taxon>Pseudomonadota</taxon>
        <taxon>Gammaproteobacteria</taxon>
        <taxon>Vibrionales</taxon>
        <taxon>Vibrionaceae</taxon>
        <taxon>Enterovibrio</taxon>
    </lineage>
</organism>
<protein>
    <recommendedName>
        <fullName evidence="3">Mobile element protein</fullName>
    </recommendedName>
</protein>
<dbReference type="RefSeq" id="WP_394336790.1">
    <property type="nucleotide sequence ID" value="NZ_CP020663.1"/>
</dbReference>
<dbReference type="AlphaFoldDB" id="A0A291BBL4"/>
<evidence type="ECO:0000313" key="2">
    <source>
        <dbReference type="Proteomes" id="UP000218160"/>
    </source>
</evidence>
<dbReference type="KEGG" id="elux:BTN50_1993"/>